<protein>
    <submittedName>
        <fullName evidence="2">Uncharacterized protein</fullName>
    </submittedName>
</protein>
<gene>
    <name evidence="2" type="ORF">BDY21DRAFT_341076</name>
</gene>
<feature type="region of interest" description="Disordered" evidence="1">
    <location>
        <begin position="43"/>
        <end position="74"/>
    </location>
</feature>
<feature type="region of interest" description="Disordered" evidence="1">
    <location>
        <begin position="1"/>
        <end position="30"/>
    </location>
</feature>
<accession>A0A6A6P5I9</accession>
<proteinExistence type="predicted"/>
<feature type="compositionally biased region" description="Basic and acidic residues" evidence="1">
    <location>
        <begin position="1"/>
        <end position="13"/>
    </location>
</feature>
<evidence type="ECO:0000256" key="1">
    <source>
        <dbReference type="SAM" id="MobiDB-lite"/>
    </source>
</evidence>
<dbReference type="AlphaFoldDB" id="A0A6A6P5I9"/>
<sequence>MRGDAKGELREIKASQGSRSNQPGTDRARLRFLVWARQKDFGDRNGWRRNEGRQLNRDRERPGNLESRGKGSVA</sequence>
<organism evidence="2 3">
    <name type="scientific">Lineolata rhizophorae</name>
    <dbReference type="NCBI Taxonomy" id="578093"/>
    <lineage>
        <taxon>Eukaryota</taxon>
        <taxon>Fungi</taxon>
        <taxon>Dikarya</taxon>
        <taxon>Ascomycota</taxon>
        <taxon>Pezizomycotina</taxon>
        <taxon>Dothideomycetes</taxon>
        <taxon>Dothideomycetes incertae sedis</taxon>
        <taxon>Lineolatales</taxon>
        <taxon>Lineolataceae</taxon>
        <taxon>Lineolata</taxon>
    </lineage>
</organism>
<evidence type="ECO:0000313" key="3">
    <source>
        <dbReference type="Proteomes" id="UP000799766"/>
    </source>
</evidence>
<name>A0A6A6P5I9_9PEZI</name>
<keyword evidence="3" id="KW-1185">Reference proteome</keyword>
<reference evidence="2" key="1">
    <citation type="journal article" date="2020" name="Stud. Mycol.">
        <title>101 Dothideomycetes genomes: a test case for predicting lifestyles and emergence of pathogens.</title>
        <authorList>
            <person name="Haridas S."/>
            <person name="Albert R."/>
            <person name="Binder M."/>
            <person name="Bloem J."/>
            <person name="Labutti K."/>
            <person name="Salamov A."/>
            <person name="Andreopoulos B."/>
            <person name="Baker S."/>
            <person name="Barry K."/>
            <person name="Bills G."/>
            <person name="Bluhm B."/>
            <person name="Cannon C."/>
            <person name="Castanera R."/>
            <person name="Culley D."/>
            <person name="Daum C."/>
            <person name="Ezra D."/>
            <person name="Gonzalez J."/>
            <person name="Henrissat B."/>
            <person name="Kuo A."/>
            <person name="Liang C."/>
            <person name="Lipzen A."/>
            <person name="Lutzoni F."/>
            <person name="Magnuson J."/>
            <person name="Mondo S."/>
            <person name="Nolan M."/>
            <person name="Ohm R."/>
            <person name="Pangilinan J."/>
            <person name="Park H.-J."/>
            <person name="Ramirez L."/>
            <person name="Alfaro M."/>
            <person name="Sun H."/>
            <person name="Tritt A."/>
            <person name="Yoshinaga Y."/>
            <person name="Zwiers L.-H."/>
            <person name="Turgeon B."/>
            <person name="Goodwin S."/>
            <person name="Spatafora J."/>
            <person name="Crous P."/>
            <person name="Grigoriev I."/>
        </authorList>
    </citation>
    <scope>NUCLEOTIDE SEQUENCE</scope>
    <source>
        <strain evidence="2">ATCC 16933</strain>
    </source>
</reference>
<feature type="compositionally biased region" description="Polar residues" evidence="1">
    <location>
        <begin position="15"/>
        <end position="24"/>
    </location>
</feature>
<evidence type="ECO:0000313" key="2">
    <source>
        <dbReference type="EMBL" id="KAF2458703.1"/>
    </source>
</evidence>
<dbReference type="EMBL" id="MU001677">
    <property type="protein sequence ID" value="KAF2458703.1"/>
    <property type="molecule type" value="Genomic_DNA"/>
</dbReference>
<dbReference type="Proteomes" id="UP000799766">
    <property type="component" value="Unassembled WGS sequence"/>
</dbReference>